<protein>
    <submittedName>
        <fullName evidence="1">Uncharacterized protein</fullName>
    </submittedName>
</protein>
<accession>A0A2N3X1C1</accession>
<dbReference type="AlphaFoldDB" id="A0A2N3X1C1"/>
<dbReference type="EMBL" id="PJMY01000002">
    <property type="protein sequence ID" value="PKV99908.1"/>
    <property type="molecule type" value="Genomic_DNA"/>
</dbReference>
<gene>
    <name evidence="1" type="ORF">ATK30_0901</name>
</gene>
<name>A0A2N3X1C1_9PSEU</name>
<comment type="caution">
    <text evidence="1">The sequence shown here is derived from an EMBL/GenBank/DDBJ whole genome shotgun (WGS) entry which is preliminary data.</text>
</comment>
<dbReference type="Proteomes" id="UP000233750">
    <property type="component" value="Unassembled WGS sequence"/>
</dbReference>
<reference evidence="1 2" key="1">
    <citation type="submission" date="2017-12" db="EMBL/GenBank/DDBJ databases">
        <title>Sequencing the genomes of 1000 Actinobacteria strains.</title>
        <authorList>
            <person name="Klenk H.-P."/>
        </authorList>
    </citation>
    <scope>NUCLEOTIDE SEQUENCE [LARGE SCALE GENOMIC DNA]</scope>
    <source>
        <strain evidence="1 2">DSM 45165</strain>
    </source>
</reference>
<evidence type="ECO:0000313" key="2">
    <source>
        <dbReference type="Proteomes" id="UP000233750"/>
    </source>
</evidence>
<organism evidence="1 2">
    <name type="scientific">Amycolatopsis echigonensis</name>
    <dbReference type="NCBI Taxonomy" id="2576905"/>
    <lineage>
        <taxon>Bacteria</taxon>
        <taxon>Bacillati</taxon>
        <taxon>Actinomycetota</taxon>
        <taxon>Actinomycetes</taxon>
        <taxon>Pseudonocardiales</taxon>
        <taxon>Pseudonocardiaceae</taxon>
        <taxon>Amycolatopsis</taxon>
    </lineage>
</organism>
<proteinExistence type="predicted"/>
<evidence type="ECO:0000313" key="1">
    <source>
        <dbReference type="EMBL" id="PKV99908.1"/>
    </source>
</evidence>
<sequence length="103" mass="11028">MTATLRRPDAGWSSVEWRAVEDDYAVPGGGWSGAPDTECGKRELGEVAAALSRPMVRVVLPEAGIVTVGVGAPACLAGLPVRDEPRTDGPHSFYKYSRLKWMA</sequence>
<keyword evidence="2" id="KW-1185">Reference proteome</keyword>